<dbReference type="InterPro" id="IPR019576">
    <property type="entry name" value="Pyridoxamine_oxidase_dimer_C"/>
</dbReference>
<dbReference type="NCBIfam" id="TIGR00558">
    <property type="entry name" value="pdxH"/>
    <property type="match status" value="1"/>
</dbReference>
<dbReference type="RefSeq" id="WP_205256056.1">
    <property type="nucleotide sequence ID" value="NZ_BAAAPV010000002.1"/>
</dbReference>
<proteinExistence type="inferred from homology"/>
<feature type="binding site" evidence="5 7">
    <location>
        <position position="77"/>
    </location>
    <ligand>
        <name>FMN</name>
        <dbReference type="ChEBI" id="CHEBI:58210"/>
    </ligand>
</feature>
<feature type="binding site" evidence="5 6">
    <location>
        <position position="60"/>
    </location>
    <ligand>
        <name>substrate</name>
    </ligand>
</feature>
<sequence>MRRTYAQAGLAEDDLAATWPEQFAAWMAQAVDAGVLEPNAMVLATAGPDGDVASRTVLAKGVDDDGIDFFTNYSSAKSRHLDANPRASVTFPWYALERQIQVRGTVHRLSAEATESYWRTRPRASQVGAWTSPQSTVIAGRDALAAAQAEVEERFAGQEVLPVPPFWGGWHLTAESVEFWQGRPSRLHDRLRFRRGGSAWVVERLGP</sequence>
<comment type="cofactor">
    <cofactor evidence="5 7">
        <name>FMN</name>
        <dbReference type="ChEBI" id="CHEBI:58210"/>
    </cofactor>
    <text evidence="5 7">Binds 1 FMN per subunit.</text>
</comment>
<dbReference type="EC" id="1.4.3.5" evidence="5"/>
<evidence type="ECO:0000313" key="11">
    <source>
        <dbReference type="Proteomes" id="UP000663801"/>
    </source>
</evidence>
<dbReference type="EMBL" id="JAERWL010000005">
    <property type="protein sequence ID" value="MBM9475632.1"/>
    <property type="molecule type" value="Genomic_DNA"/>
</dbReference>
<feature type="binding site" evidence="5 6">
    <location>
        <position position="117"/>
    </location>
    <ligand>
        <name>substrate</name>
    </ligand>
</feature>
<comment type="pathway">
    <text evidence="5">Cofactor metabolism; pyridoxal 5'-phosphate salvage; pyridoxal 5'-phosphate from pyridoxamine 5'-phosphate: step 1/1.</text>
</comment>
<evidence type="ECO:0000259" key="8">
    <source>
        <dbReference type="Pfam" id="PF01243"/>
    </source>
</evidence>
<keyword evidence="2 5" id="KW-0285">Flavoprotein</keyword>
<dbReference type="PIRSF" id="PIRSF000190">
    <property type="entry name" value="Pyd_amn-ph_oxd"/>
    <property type="match status" value="1"/>
</dbReference>
<keyword evidence="11" id="KW-1185">Reference proteome</keyword>
<dbReference type="GO" id="GO:0004733">
    <property type="term" value="F:pyridoxamine phosphate oxidase activity"/>
    <property type="evidence" value="ECO:0007669"/>
    <property type="project" value="UniProtKB-UniRule"/>
</dbReference>
<keyword evidence="3 5" id="KW-0288">FMN</keyword>
<feature type="domain" description="Pyridoxamine 5'-phosphate oxidase N-terminal" evidence="8">
    <location>
        <begin position="28"/>
        <end position="153"/>
    </location>
</feature>
<comment type="pathway">
    <text evidence="5">Cofactor metabolism; pyridoxal 5'-phosphate salvage; pyridoxal 5'-phosphate from pyridoxine 5'-phosphate: step 1/1.</text>
</comment>
<dbReference type="Proteomes" id="UP000663801">
    <property type="component" value="Unassembled WGS sequence"/>
</dbReference>
<comment type="function">
    <text evidence="5">Catalyzes the oxidation of either pyridoxine 5'-phosphate (PNP) or pyridoxamine 5'-phosphate (PMP) into pyridoxal 5'-phosphate (PLP).</text>
</comment>
<dbReference type="InterPro" id="IPR019740">
    <property type="entry name" value="Pyridox_Oxase_CS"/>
</dbReference>
<dbReference type="PROSITE" id="PS01064">
    <property type="entry name" value="PYRIDOX_OXIDASE"/>
    <property type="match status" value="1"/>
</dbReference>
<name>A0A938YLJ5_9ACTN</name>
<dbReference type="GO" id="GO:0008615">
    <property type="term" value="P:pyridoxine biosynthetic process"/>
    <property type="evidence" value="ECO:0007669"/>
    <property type="project" value="UniProtKB-UniRule"/>
</dbReference>
<protein>
    <recommendedName>
        <fullName evidence="5">Pyridoxine/pyridoxamine 5'-phosphate oxidase</fullName>
        <ecNumber evidence="5">1.4.3.5</ecNumber>
    </recommendedName>
    <alternativeName>
        <fullName evidence="5">PNP/PMP oxidase</fullName>
        <shortName evidence="5">PNPOx</shortName>
    </alternativeName>
    <alternativeName>
        <fullName evidence="5">Pyridoxal 5'-phosphate synthase</fullName>
    </alternativeName>
</protein>
<keyword evidence="5" id="KW-0664">Pyridoxine biosynthesis</keyword>
<comment type="similarity">
    <text evidence="1 5">Belongs to the pyridoxamine 5'-phosphate oxidase family.</text>
</comment>
<dbReference type="Gene3D" id="2.30.110.10">
    <property type="entry name" value="Electron Transport, Fmn-binding Protein, Chain A"/>
    <property type="match status" value="1"/>
</dbReference>
<evidence type="ECO:0000313" key="10">
    <source>
        <dbReference type="EMBL" id="MBM9475632.1"/>
    </source>
</evidence>
<evidence type="ECO:0000256" key="1">
    <source>
        <dbReference type="ARBA" id="ARBA00007301"/>
    </source>
</evidence>
<dbReference type="InterPro" id="IPR011576">
    <property type="entry name" value="Pyridox_Oxase_N"/>
</dbReference>
<accession>A0A938YLJ5</accession>
<evidence type="ECO:0000256" key="4">
    <source>
        <dbReference type="ARBA" id="ARBA00023002"/>
    </source>
</evidence>
<comment type="subunit">
    <text evidence="5">Homodimer.</text>
</comment>
<comment type="caution">
    <text evidence="5">Lacks conserved residue(s) required for the propagation of feature annotation.</text>
</comment>
<evidence type="ECO:0000256" key="3">
    <source>
        <dbReference type="ARBA" id="ARBA00022643"/>
    </source>
</evidence>
<dbReference type="Pfam" id="PF01243">
    <property type="entry name" value="PNPOx_N"/>
    <property type="match status" value="1"/>
</dbReference>
<gene>
    <name evidence="5 10" type="primary">pdxH</name>
    <name evidence="10" type="ORF">JL107_04145</name>
</gene>
<keyword evidence="4 5" id="KW-0560">Oxidoreductase</keyword>
<dbReference type="Pfam" id="PF10590">
    <property type="entry name" value="PNP_phzG_C"/>
    <property type="match status" value="1"/>
</dbReference>
<dbReference type="InterPro" id="IPR012349">
    <property type="entry name" value="Split_barrel_FMN-bd"/>
</dbReference>
<feature type="binding site" evidence="5 7">
    <location>
        <begin position="134"/>
        <end position="135"/>
    </location>
    <ligand>
        <name>FMN</name>
        <dbReference type="ChEBI" id="CHEBI:58210"/>
    </ligand>
</feature>
<evidence type="ECO:0000256" key="5">
    <source>
        <dbReference type="HAMAP-Rule" id="MF_01629"/>
    </source>
</evidence>
<organism evidence="10 11">
    <name type="scientific">Nakamurella flavida</name>
    <dbReference type="NCBI Taxonomy" id="363630"/>
    <lineage>
        <taxon>Bacteria</taxon>
        <taxon>Bacillati</taxon>
        <taxon>Actinomycetota</taxon>
        <taxon>Actinomycetes</taxon>
        <taxon>Nakamurellales</taxon>
        <taxon>Nakamurellaceae</taxon>
        <taxon>Nakamurella</taxon>
    </lineage>
</organism>
<feature type="binding site" evidence="5 7">
    <location>
        <position position="99"/>
    </location>
    <ligand>
        <name>FMN</name>
        <dbReference type="ChEBI" id="CHEBI:58210"/>
    </ligand>
</feature>
<comment type="catalytic activity">
    <reaction evidence="5">
        <text>pyridoxine 5'-phosphate + O2 = pyridoxal 5'-phosphate + H2O2</text>
        <dbReference type="Rhea" id="RHEA:15149"/>
        <dbReference type="ChEBI" id="CHEBI:15379"/>
        <dbReference type="ChEBI" id="CHEBI:16240"/>
        <dbReference type="ChEBI" id="CHEBI:58589"/>
        <dbReference type="ChEBI" id="CHEBI:597326"/>
        <dbReference type="EC" id="1.4.3.5"/>
    </reaction>
</comment>
<feature type="binding site" evidence="5 6">
    <location>
        <position position="125"/>
    </location>
    <ligand>
        <name>substrate</name>
    </ligand>
</feature>
<evidence type="ECO:0000259" key="9">
    <source>
        <dbReference type="Pfam" id="PF10590"/>
    </source>
</evidence>
<feature type="binding site" evidence="5 7">
    <location>
        <begin position="55"/>
        <end position="60"/>
    </location>
    <ligand>
        <name>FMN</name>
        <dbReference type="ChEBI" id="CHEBI:58210"/>
    </ligand>
</feature>
<dbReference type="HAMAP" id="MF_01629">
    <property type="entry name" value="PdxH"/>
    <property type="match status" value="1"/>
</dbReference>
<evidence type="ECO:0000256" key="2">
    <source>
        <dbReference type="ARBA" id="ARBA00022630"/>
    </source>
</evidence>
<dbReference type="GO" id="GO:0010181">
    <property type="term" value="F:FMN binding"/>
    <property type="evidence" value="ECO:0007669"/>
    <property type="project" value="UniProtKB-UniRule"/>
</dbReference>
<feature type="binding site" evidence="5 7">
    <location>
        <position position="180"/>
    </location>
    <ligand>
        <name>FMN</name>
        <dbReference type="ChEBI" id="CHEBI:58210"/>
    </ligand>
</feature>
<feature type="binding site" evidence="5 6">
    <location>
        <position position="121"/>
    </location>
    <ligand>
        <name>substrate</name>
    </ligand>
</feature>
<feature type="binding site" evidence="6">
    <location>
        <begin position="2"/>
        <end position="5"/>
    </location>
    <ligand>
        <name>substrate</name>
    </ligand>
</feature>
<dbReference type="AlphaFoldDB" id="A0A938YLJ5"/>
<feature type="binding site" evidence="5 6">
    <location>
        <begin position="186"/>
        <end position="188"/>
    </location>
    <ligand>
        <name>substrate</name>
    </ligand>
</feature>
<dbReference type="PANTHER" id="PTHR10851:SF0">
    <property type="entry name" value="PYRIDOXINE-5'-PHOSPHATE OXIDASE"/>
    <property type="match status" value="1"/>
</dbReference>
<feature type="domain" description="Pyridoxine 5'-phosphate oxidase dimerisation C-terminal" evidence="9">
    <location>
        <begin position="167"/>
        <end position="207"/>
    </location>
</feature>
<comment type="catalytic activity">
    <reaction evidence="5">
        <text>pyridoxamine 5'-phosphate + O2 + H2O = pyridoxal 5'-phosphate + H2O2 + NH4(+)</text>
        <dbReference type="Rhea" id="RHEA:15817"/>
        <dbReference type="ChEBI" id="CHEBI:15377"/>
        <dbReference type="ChEBI" id="CHEBI:15379"/>
        <dbReference type="ChEBI" id="CHEBI:16240"/>
        <dbReference type="ChEBI" id="CHEBI:28938"/>
        <dbReference type="ChEBI" id="CHEBI:58451"/>
        <dbReference type="ChEBI" id="CHEBI:597326"/>
        <dbReference type="EC" id="1.4.3.5"/>
    </reaction>
</comment>
<dbReference type="SUPFAM" id="SSF50475">
    <property type="entry name" value="FMN-binding split barrel"/>
    <property type="match status" value="1"/>
</dbReference>
<feature type="binding site" evidence="5 7">
    <location>
        <begin position="70"/>
        <end position="71"/>
    </location>
    <ligand>
        <name>FMN</name>
        <dbReference type="ChEBI" id="CHEBI:58210"/>
    </ligand>
</feature>
<dbReference type="PANTHER" id="PTHR10851">
    <property type="entry name" value="PYRIDOXINE-5-PHOSPHATE OXIDASE"/>
    <property type="match status" value="1"/>
</dbReference>
<feature type="binding site" evidence="5 7">
    <location>
        <position position="190"/>
    </location>
    <ligand>
        <name>FMN</name>
        <dbReference type="ChEBI" id="CHEBI:58210"/>
    </ligand>
</feature>
<dbReference type="NCBIfam" id="NF004231">
    <property type="entry name" value="PRK05679.1"/>
    <property type="match status" value="1"/>
</dbReference>
<evidence type="ECO:0000256" key="7">
    <source>
        <dbReference type="PIRSR" id="PIRSR000190-2"/>
    </source>
</evidence>
<comment type="caution">
    <text evidence="10">The sequence shown here is derived from an EMBL/GenBank/DDBJ whole genome shotgun (WGS) entry which is preliminary data.</text>
</comment>
<reference evidence="10" key="1">
    <citation type="submission" date="2021-01" db="EMBL/GenBank/DDBJ databases">
        <title>KCTC 19127 draft genome.</title>
        <authorList>
            <person name="An D."/>
        </authorList>
    </citation>
    <scope>NUCLEOTIDE SEQUENCE</scope>
    <source>
        <strain evidence="10">KCTC 19127</strain>
    </source>
</reference>
<evidence type="ECO:0000256" key="6">
    <source>
        <dbReference type="PIRSR" id="PIRSR000190-1"/>
    </source>
</evidence>
<dbReference type="InterPro" id="IPR000659">
    <property type="entry name" value="Pyridox_Oxase"/>
</dbReference>